<accession>W9HLQ1</accession>
<reference evidence="1 2" key="1">
    <citation type="submission" date="2011-06" db="EMBL/GenBank/DDBJ databases">
        <title>The Genome Sequence of Fusarium oxysporum FOSC 3-a.</title>
        <authorList>
            <consortium name="The Broad Institute Genome Sequencing Platform"/>
            <person name="Ma L.-J."/>
            <person name="Gale L.R."/>
            <person name="Schwartz D.C."/>
            <person name="Zhou S."/>
            <person name="Corby-Kistler H."/>
            <person name="Young S.K."/>
            <person name="Zeng Q."/>
            <person name="Gargeya S."/>
            <person name="Fitzgerald M."/>
            <person name="Haas B."/>
            <person name="Abouelleil A."/>
            <person name="Alvarado L."/>
            <person name="Arachchi H.M."/>
            <person name="Berlin A."/>
            <person name="Brown A."/>
            <person name="Chapman S.B."/>
            <person name="Chen Z."/>
            <person name="Dunbar C."/>
            <person name="Freedman E."/>
            <person name="Gearin G."/>
            <person name="Gellesch M."/>
            <person name="Goldberg J."/>
            <person name="Griggs A."/>
            <person name="Gujja S."/>
            <person name="Heiman D."/>
            <person name="Howarth C."/>
            <person name="Larson L."/>
            <person name="Lui A."/>
            <person name="MacDonald P.J.P."/>
            <person name="Mehta T."/>
            <person name="Montmayeur A."/>
            <person name="Murphy C."/>
            <person name="Neiman D."/>
            <person name="Pearson M."/>
            <person name="Priest M."/>
            <person name="Roberts A."/>
            <person name="Saif S."/>
            <person name="Shea T."/>
            <person name="Shenoy N."/>
            <person name="Sisk P."/>
            <person name="Stolte C."/>
            <person name="Sykes S."/>
            <person name="Wortman J."/>
            <person name="Nusbaum C."/>
            <person name="Birren B."/>
        </authorList>
    </citation>
    <scope>NUCLEOTIDE SEQUENCE [LARGE SCALE GENOMIC DNA]</scope>
    <source>
        <strain evidence="2">FOSC 3-a</strain>
    </source>
</reference>
<evidence type="ECO:0000313" key="2">
    <source>
        <dbReference type="Proteomes" id="UP000030753"/>
    </source>
</evidence>
<evidence type="ECO:0000313" key="1">
    <source>
        <dbReference type="EMBL" id="EWY81839.1"/>
    </source>
</evidence>
<organism evidence="1 2">
    <name type="scientific">Fusarium oxysporum NRRL 32931</name>
    <dbReference type="NCBI Taxonomy" id="660029"/>
    <lineage>
        <taxon>Eukaryota</taxon>
        <taxon>Fungi</taxon>
        <taxon>Dikarya</taxon>
        <taxon>Ascomycota</taxon>
        <taxon>Pezizomycotina</taxon>
        <taxon>Sordariomycetes</taxon>
        <taxon>Hypocreomycetidae</taxon>
        <taxon>Hypocreales</taxon>
        <taxon>Nectriaceae</taxon>
        <taxon>Fusarium</taxon>
        <taxon>Fusarium oxysporum species complex</taxon>
    </lineage>
</organism>
<dbReference type="Proteomes" id="UP000030753">
    <property type="component" value="Unassembled WGS sequence"/>
</dbReference>
<dbReference type="AlphaFoldDB" id="W9HLQ1"/>
<proteinExistence type="predicted"/>
<protein>
    <submittedName>
        <fullName evidence="1">Uncharacterized protein</fullName>
    </submittedName>
</protein>
<name>W9HLQ1_FUSOX</name>
<gene>
    <name evidence="1" type="ORF">FOYG_16048</name>
</gene>
<dbReference type="HOGENOM" id="CLU_076397_0_0_1"/>
<dbReference type="EMBL" id="JH717849">
    <property type="protein sequence ID" value="EWY81839.1"/>
    <property type="molecule type" value="Genomic_DNA"/>
</dbReference>
<dbReference type="OrthoDB" id="3753531at2759"/>
<sequence length="239" mass="26496">MLITIDAKSVQSEEGEELVKIIGQAARDKTTKVIIDSVFLGARDRILEKSSLADNQVTSAGLGIIAYPGKTANLRVYPPADSDLVKKADMAYMDSIGNSFILEDYIPSISSSFSKLYNAYGVSNCIIWSSTQYALNIFPLFAVFIGLEPLAAKEVQMLDIYGEAETQTAQATSKSTFIQIFTYLEEKLRPLDFQAFNQFHHGGKVIKQDRMRIKRYISQGVAKGKPISALKTLLQNINH</sequence>